<keyword evidence="1 2" id="KW-0732">Signal</keyword>
<evidence type="ECO:0000313" key="3">
    <source>
        <dbReference type="EMBL" id="AXZ46638.1"/>
    </source>
</evidence>
<evidence type="ECO:0000313" key="6">
    <source>
        <dbReference type="EMBL" id="EHT9939659.1"/>
    </source>
</evidence>
<evidence type="ECO:0000313" key="14">
    <source>
        <dbReference type="EMBL" id="WAZ56681.1"/>
    </source>
</evidence>
<organism evidence="5 15">
    <name type="scientific">Citrobacter freundii</name>
    <dbReference type="NCBI Taxonomy" id="546"/>
    <lineage>
        <taxon>Bacteria</taxon>
        <taxon>Pseudomonadati</taxon>
        <taxon>Pseudomonadota</taxon>
        <taxon>Gammaproteobacteria</taxon>
        <taxon>Enterobacterales</taxon>
        <taxon>Enterobacteriaceae</taxon>
        <taxon>Citrobacter</taxon>
        <taxon>Citrobacter freundii complex</taxon>
    </lineage>
</organism>
<dbReference type="EMBL" id="CP114564">
    <property type="protein sequence ID" value="WAZ56681.1"/>
    <property type="molecule type" value="Genomic_DNA"/>
</dbReference>
<evidence type="ECO:0000313" key="10">
    <source>
        <dbReference type="EMBL" id="HAT3898427.1"/>
    </source>
</evidence>
<dbReference type="EMBL" id="OW995941">
    <property type="protein sequence ID" value="CAH6614233.1"/>
    <property type="molecule type" value="Genomic_DNA"/>
</dbReference>
<evidence type="ECO:0000313" key="8">
    <source>
        <dbReference type="EMBL" id="EMM7458128.1"/>
    </source>
</evidence>
<dbReference type="Proteomes" id="UP001164536">
    <property type="component" value="Chromosome"/>
</dbReference>
<dbReference type="EMBL" id="CBWP010000010">
    <property type="protein sequence ID" value="CDL36244.1"/>
    <property type="molecule type" value="Genomic_DNA"/>
</dbReference>
<proteinExistence type="inferred from homology"/>
<dbReference type="EMBL" id="DACSXJ010000016">
    <property type="protein sequence ID" value="HAT3898427.1"/>
    <property type="molecule type" value="Genomic_DNA"/>
</dbReference>
<dbReference type="EMBL" id="DAESCB010000003">
    <property type="protein sequence ID" value="HBH7041394.1"/>
    <property type="molecule type" value="Genomic_DNA"/>
</dbReference>
<dbReference type="Proteomes" id="UP001279522">
    <property type="component" value="Unassembled WGS sequence"/>
</dbReference>
<dbReference type="EMBL" id="ABOSXX010000001">
    <property type="protein sequence ID" value="ELV3677782.1"/>
    <property type="molecule type" value="Genomic_DNA"/>
</dbReference>
<feature type="signal peptide" evidence="2">
    <location>
        <begin position="1"/>
        <end position="23"/>
    </location>
</feature>
<dbReference type="RefSeq" id="WP_003018965.1">
    <property type="nucleotide sequence ID" value="NZ_AP026940.1"/>
</dbReference>
<dbReference type="Pfam" id="PF10807">
    <property type="entry name" value="DUF2541"/>
    <property type="match status" value="1"/>
</dbReference>
<dbReference type="Proteomes" id="UP000855471">
    <property type="component" value="Unassembled WGS sequence"/>
</dbReference>
<reference evidence="4" key="9">
    <citation type="submission" date="2022-05" db="EMBL/GenBank/DDBJ databases">
        <authorList>
            <person name="Alioto T."/>
            <person name="Alioto T."/>
            <person name="Gomez Garrido J."/>
        </authorList>
    </citation>
    <scope>NUCLEOTIDE SEQUENCE</scope>
    <source>
        <strain evidence="4">112</strain>
    </source>
</reference>
<reference evidence="13" key="8">
    <citation type="journal article" date="2021" name="Microb. Genom.">
        <title>A genomic epidemiological study shows that prevalence of antimicrobial resistance in Enterobacterales is associated with the livestock host, as well as antimicrobial usage.</title>
        <authorList>
            <person name="AbuOun M."/>
            <person name="Jones H."/>
            <person name="Stubberfield E."/>
            <person name="Gilson D."/>
            <person name="Shaw L.P."/>
            <person name="Hubbard A.T.M."/>
            <person name="Chau K.K."/>
            <person name="Sebra R."/>
            <person name="Peto T.E.A."/>
            <person name="Crook D.W."/>
            <person name="Read D.S."/>
            <person name="Gweon H.S."/>
            <person name="Walker A.S."/>
            <person name="Stoesser N."/>
            <person name="Smith R.P."/>
            <person name="Anjum M.F."/>
            <person name="On Behalf Of The Rehab Consortium."/>
        </authorList>
    </citation>
    <scope>NUCLEOTIDE SEQUENCE</scope>
    <source>
        <strain evidence="13">RHBSTW-00370</strain>
    </source>
</reference>
<dbReference type="NCBIfam" id="NF007541">
    <property type="entry name" value="PRK10154.1"/>
    <property type="match status" value="1"/>
</dbReference>
<name>A0A0D7M4P7_CITFR</name>
<accession>A0A0D7M4P7</accession>
<dbReference type="Proteomes" id="UP000263627">
    <property type="component" value="Chromosome"/>
</dbReference>
<evidence type="ECO:0000313" key="18">
    <source>
        <dbReference type="Proteomes" id="UP000512222"/>
    </source>
</evidence>
<evidence type="ECO:0000313" key="17">
    <source>
        <dbReference type="Proteomes" id="UP000263627"/>
    </source>
</evidence>
<dbReference type="OrthoDB" id="6586621at2"/>
<evidence type="ECO:0000313" key="13">
    <source>
        <dbReference type="EMBL" id="QLV32247.1"/>
    </source>
</evidence>
<evidence type="ECO:0000313" key="11">
    <source>
        <dbReference type="EMBL" id="HBH7041394.1"/>
    </source>
</evidence>
<dbReference type="EMBL" id="CP056573">
    <property type="protein sequence ID" value="QLV32247.1"/>
    <property type="molecule type" value="Genomic_DNA"/>
</dbReference>
<dbReference type="GeneID" id="87002802"/>
<sequence length="134" mass="14495" precursor="true">MKSVLTLSASLLMGLLLSSAAHANDHKVLGVIAMPRNETNDLTLKLPVCRVVKRIQLTADHGDLQLSGASVYFKAARMSSQSLNVPSSIKEGQTTNWININSDNDNKRCVKKITFSGHTVNSSDMATLKIIGDD</sequence>
<evidence type="ECO:0000313" key="5">
    <source>
        <dbReference type="EMBL" id="CDL36244.1"/>
    </source>
</evidence>
<reference evidence="10" key="4">
    <citation type="journal article" date="2018" name="Genome Biol.">
        <title>SKESA: strategic k-mer extension for scrupulous assemblies.</title>
        <authorList>
            <person name="Souvorov A."/>
            <person name="Agarwala R."/>
            <person name="Lipman D.J."/>
        </authorList>
    </citation>
    <scope>NUCLEOTIDE SEQUENCE</scope>
    <source>
        <strain evidence="11">91871</strain>
        <strain evidence="10">O50</strain>
    </source>
</reference>
<dbReference type="Proteomes" id="UP000512222">
    <property type="component" value="Chromosome"/>
</dbReference>
<evidence type="ECO:0000313" key="16">
    <source>
        <dbReference type="Proteomes" id="UP000050520"/>
    </source>
</evidence>
<reference evidence="18" key="6">
    <citation type="submission" date="2020-06" db="EMBL/GenBank/DDBJ databases">
        <title>REHAB project genomes.</title>
        <authorList>
            <person name="Shaw L.P."/>
        </authorList>
    </citation>
    <scope>NUCLEOTIDE SEQUENCE [LARGE SCALE GENOMIC DNA]</scope>
    <source>
        <strain evidence="18">RHBSTW-00370</strain>
    </source>
</reference>
<reference evidence="5 15" key="1">
    <citation type="submission" date="2013-10" db="EMBL/GenBank/DDBJ databases">
        <title>Antibiotic resistance diversity of beta-lactamase producers in the General Hospital Vienna.</title>
        <authorList>
            <person name="Barisic I."/>
            <person name="Mitteregger D."/>
            <person name="Hirschl A.M."/>
            <person name="Noehammer C."/>
            <person name="Wiesinger-Mayr H."/>
        </authorList>
    </citation>
    <scope>NUCLEOTIDE SEQUENCE [LARGE SCALE GENOMIC DNA]</scope>
    <source>
        <strain evidence="5 15">ISC11</strain>
    </source>
</reference>
<dbReference type="EMBL" id="ABKLER030000004">
    <property type="protein sequence ID" value="EMN4143899.1"/>
    <property type="molecule type" value="Genomic_DNA"/>
</dbReference>
<dbReference type="EMBL" id="ABLGCN030000005">
    <property type="protein sequence ID" value="EMM7458128.1"/>
    <property type="molecule type" value="Genomic_DNA"/>
</dbReference>
<evidence type="ECO:0000313" key="19">
    <source>
        <dbReference type="Proteomes" id="UP001164536"/>
    </source>
</evidence>
<dbReference type="Proteomes" id="UP000789647">
    <property type="component" value="Chromosome"/>
</dbReference>
<dbReference type="EMBL" id="CP032184">
    <property type="protein sequence ID" value="AXZ46638.1"/>
    <property type="molecule type" value="Genomic_DNA"/>
</dbReference>
<dbReference type="Proteomes" id="UP000050520">
    <property type="component" value="Unassembled WGS sequence"/>
</dbReference>
<dbReference type="EMBL" id="LJEB01000011">
    <property type="protein sequence ID" value="KPR57149.1"/>
    <property type="molecule type" value="Genomic_DNA"/>
</dbReference>
<evidence type="ECO:0000313" key="15">
    <source>
        <dbReference type="Proteomes" id="UP000019194"/>
    </source>
</evidence>
<evidence type="ECO:0000313" key="7">
    <source>
        <dbReference type="EMBL" id="ELV3677782.1"/>
    </source>
</evidence>
<feature type="chain" id="PRO_5015204625" description="UPF0412 protein YaaI" evidence="2">
    <location>
        <begin position="24"/>
        <end position="134"/>
    </location>
</feature>
<comment type="similarity">
    <text evidence="2">Belongs to the UPF0412 family.</text>
</comment>
<reference evidence="3 17" key="5">
    <citation type="submission" date="2018-09" db="EMBL/GenBank/DDBJ databases">
        <title>Whole genome sequencing of Citrobacter freundii AR_0116.</title>
        <authorList>
            <person name="Conlan S."/>
            <person name="Thomas P.J."/>
            <person name="Mullikin J."/>
            <person name="Frank K.M."/>
            <person name="Segre J.A."/>
        </authorList>
    </citation>
    <scope>NUCLEOTIDE SEQUENCE [LARGE SCALE GENOMIC DNA]</scope>
    <source>
        <strain evidence="3 17">AR_0116</strain>
    </source>
</reference>
<keyword evidence="19" id="KW-1185">Reference proteome</keyword>
<evidence type="ECO:0000313" key="12">
    <source>
        <dbReference type="EMBL" id="KPR57149.1"/>
    </source>
</evidence>
<reference evidence="14" key="10">
    <citation type="submission" date="2022-12" db="EMBL/GenBank/DDBJ databases">
        <title>2953647.</title>
        <authorList>
            <person name="Hergert J."/>
            <person name="Casey R."/>
            <person name="Wagner J."/>
            <person name="Young E.L."/>
            <person name="Oakeson K.F."/>
        </authorList>
    </citation>
    <scope>NUCLEOTIDE SEQUENCE</scope>
    <source>
        <strain evidence="14">2953647</strain>
    </source>
</reference>
<dbReference type="STRING" id="1333848.CFNIH1_09785"/>
<evidence type="ECO:0000313" key="9">
    <source>
        <dbReference type="EMBL" id="EMN4143899.1"/>
    </source>
</evidence>
<evidence type="ECO:0000313" key="4">
    <source>
        <dbReference type="EMBL" id="CAH6614233.1"/>
    </source>
</evidence>
<evidence type="ECO:0000256" key="1">
    <source>
        <dbReference type="ARBA" id="ARBA00022729"/>
    </source>
</evidence>
<dbReference type="AlphaFoldDB" id="A0A0D7M4P7"/>
<gene>
    <name evidence="2" type="primary">yaaI</name>
    <name evidence="4" type="ORF">AI2935V1_4224</name>
    <name evidence="3" type="ORF">AM363_06575</name>
    <name evidence="12" type="ORF">AN672_02890</name>
    <name evidence="13" type="ORF">HV178_20645</name>
    <name evidence="10" type="ORF">I9Y29_002867</name>
    <name evidence="11" type="ORF">KV121_001429</name>
    <name evidence="6" type="ORF">KY227_002746</name>
    <name evidence="14" type="ORF">O4000_20685</name>
    <name evidence="8" type="ORF">P7U51_002644</name>
    <name evidence="9" type="ORF">PQQ21_001112</name>
    <name evidence="7" type="ORF">SGX49_000149</name>
</gene>
<dbReference type="EMBL" id="ABBJDF010000014">
    <property type="protein sequence ID" value="EHT9939659.1"/>
    <property type="molecule type" value="Genomic_DNA"/>
</dbReference>
<protein>
    <recommendedName>
        <fullName evidence="2">UPF0412 protein YaaI</fullName>
    </recommendedName>
</protein>
<evidence type="ECO:0000256" key="2">
    <source>
        <dbReference type="HAMAP-Rule" id="MF_01372"/>
    </source>
</evidence>
<reference evidence="12 16" key="3">
    <citation type="journal article" date="2017" name="PLoS ONE">
        <title>Genomic and phenotypic characterisation of fluoroquinolone resistance mechanisms in Enterobacteriaceae in Durban, South Africa.</title>
        <authorList>
            <person name="Osei Sekyere J."/>
            <person name="Amoako D.G."/>
        </authorList>
    </citation>
    <scope>NUCLEOTIDE SEQUENCE [LARGE SCALE GENOMIC DNA]</scope>
    <source>
        <strain evidence="12 16">ST62:944112508</strain>
    </source>
</reference>
<reference evidence="10" key="7">
    <citation type="submission" date="2020-09" db="EMBL/GenBank/DDBJ databases">
        <authorList>
            <consortium name="NCBI Pathogen Detection Project"/>
        </authorList>
    </citation>
    <scope>NUCLEOTIDE SEQUENCE</scope>
    <source>
        <strain evidence="11">91871</strain>
        <strain evidence="10">O50</strain>
    </source>
</reference>
<reference evidence="16" key="2">
    <citation type="submission" date="2015-09" db="EMBL/GenBank/DDBJ databases">
        <title>Prevalence of NDMs in South Africa.</title>
        <authorList>
            <person name="Osei Sekyere J."/>
            <person name="Govinden U."/>
            <person name="Essack S."/>
            <person name="Haldorsen B."/>
            <person name="Samuelsen O."/>
            <person name="Aasnaes B."/>
            <person name="Sundsfjord A."/>
        </authorList>
    </citation>
    <scope>NUCLEOTIDE SEQUENCE [LARGE SCALE GENOMIC DNA]</scope>
    <source>
        <strain evidence="16">ST62:944112508</strain>
    </source>
</reference>
<dbReference type="Proteomes" id="UP000019194">
    <property type="component" value="Unassembled WGS sequence"/>
</dbReference>
<reference evidence="8" key="11">
    <citation type="submission" date="2024-02" db="EMBL/GenBank/DDBJ databases">
        <authorList>
            <consortium name="Clinical and Environmental Microbiology Branch: Whole genome sequencing antimicrobial resistance pathogens in the healthcare setting"/>
        </authorList>
    </citation>
    <scope>NUCLEOTIDE SEQUENCE</scope>
    <source>
        <strain evidence="6">2021DK-00049</strain>
        <strain evidence="9">2023GN-00102</strain>
        <strain evidence="7">2023GN-00287</strain>
        <strain evidence="8">Whole organism</strain>
    </source>
</reference>
<dbReference type="Proteomes" id="UP000885148">
    <property type="component" value="Unassembled WGS sequence"/>
</dbReference>
<dbReference type="HAMAP" id="MF_01372">
    <property type="entry name" value="UPF0412"/>
    <property type="match status" value="1"/>
</dbReference>
<dbReference type="InterPro" id="IPR020240">
    <property type="entry name" value="UPF0412_YaaI"/>
</dbReference>
<dbReference type="Proteomes" id="UP001169574">
    <property type="component" value="Unassembled WGS sequence"/>
</dbReference>